<dbReference type="AlphaFoldDB" id="A0ABD3NEW3"/>
<dbReference type="InterPro" id="IPR015421">
    <property type="entry name" value="PyrdxlP-dep_Trfase_major"/>
</dbReference>
<keyword evidence="5" id="KW-1185">Reference proteome</keyword>
<feature type="compositionally biased region" description="Low complexity" evidence="2">
    <location>
        <begin position="173"/>
        <end position="191"/>
    </location>
</feature>
<gene>
    <name evidence="4" type="ORF">ACHAW5_000069</name>
</gene>
<name>A0ABD3NEW3_9STRA</name>
<dbReference type="CDD" id="cd00609">
    <property type="entry name" value="AAT_like"/>
    <property type="match status" value="1"/>
</dbReference>
<dbReference type="InterPro" id="IPR015422">
    <property type="entry name" value="PyrdxlP-dep_Trfase_small"/>
</dbReference>
<evidence type="ECO:0000256" key="1">
    <source>
        <dbReference type="ARBA" id="ARBA00022898"/>
    </source>
</evidence>
<feature type="compositionally biased region" description="Low complexity" evidence="2">
    <location>
        <begin position="148"/>
        <end position="158"/>
    </location>
</feature>
<dbReference type="EMBL" id="JALLAZ020001604">
    <property type="protein sequence ID" value="KAL3771360.1"/>
    <property type="molecule type" value="Genomic_DNA"/>
</dbReference>
<feature type="region of interest" description="Disordered" evidence="2">
    <location>
        <begin position="321"/>
        <end position="349"/>
    </location>
</feature>
<dbReference type="InterPro" id="IPR050478">
    <property type="entry name" value="Ethylene_sulfur-biosynth"/>
</dbReference>
<evidence type="ECO:0000313" key="4">
    <source>
        <dbReference type="EMBL" id="KAL3771360.1"/>
    </source>
</evidence>
<sequence>MPPFSPFNSATTAVGGNLSSCSSCSSSSSSSAWTIRRLIASSVVFLRHHGHDQPALGGPTAAASSTSAFVLAAAAGDRPADIDGASMMGGGGGGGRRVVGGASFMGGGAVAALRHRRGRGGGRGCGVVRWLRPSSSSSSSFREEAQRSISTAASSSSSHPPGGGIIVAIRTTSSPPSTHSRPTSSLSSSSSRQDDDDRDGDAPPPPPPRPPPPPPPPRGMLSSSRARAAIGLLPSYLADARSVSRYSPSNPDGALQLGVAESRLCEFPVGGLVGIVEGGGGGGWDDDVVVFAADVVGNGNGNGRNGMGLTDVLGRLASSDVAPCASEDDDDDDDDDGGGGAPPPTTTTTRIGVFEREMAYYQPTHGTPGARRAMAGYLRGLLLSSSSSSSMSSTAATFDPENVVLGAGCNAVLENLCMCLADPGDAVLIPAPYYAAFEFDLAARAGCRIVPTYGSGRVRDSDRSTSSSSSCGGPIPPEYYYPSMPSLDDAYDRAVRETGRPPRVLLISHPNNPLGICYPPRVVRDCIDWCRERGVHLISDEIYAGSVYREERTGGEDAGPTFVSAMALGGGPRDSARGLGLGPYIHLVYALSKDFALSGLRVGVAYTENEEILLPLQKLNDLCQISSQTQLLVERMLRANAVVAVEDGDDGSGGRYDTSRKFTDVYLRANRDNVRARCDELHSFLDEIGVPYLPADSGLFVWMDLREFLPNLPDGATEAEESNDSKERRERQLYLSLMKDYGLLFTPGMSMRNERAGFFRFVFTAASEEEFERGLTRLRKFVQDMRRR</sequence>
<feature type="region of interest" description="Disordered" evidence="2">
    <location>
        <begin position="115"/>
        <end position="222"/>
    </location>
</feature>
<proteinExistence type="predicted"/>
<evidence type="ECO:0000259" key="3">
    <source>
        <dbReference type="Pfam" id="PF00155"/>
    </source>
</evidence>
<feature type="compositionally biased region" description="Low complexity" evidence="2">
    <location>
        <begin position="464"/>
        <end position="473"/>
    </location>
</feature>
<dbReference type="Proteomes" id="UP001530315">
    <property type="component" value="Unassembled WGS sequence"/>
</dbReference>
<dbReference type="Gene3D" id="3.40.640.10">
    <property type="entry name" value="Type I PLP-dependent aspartate aminotransferase-like (Major domain)"/>
    <property type="match status" value="1"/>
</dbReference>
<reference evidence="4 5" key="1">
    <citation type="submission" date="2024-10" db="EMBL/GenBank/DDBJ databases">
        <title>Updated reference genomes for cyclostephanoid diatoms.</title>
        <authorList>
            <person name="Roberts W.R."/>
            <person name="Alverson A.J."/>
        </authorList>
    </citation>
    <scope>NUCLEOTIDE SEQUENCE [LARGE SCALE GENOMIC DNA]</scope>
    <source>
        <strain evidence="4 5">AJA276-08</strain>
    </source>
</reference>
<dbReference type="InterPro" id="IPR015424">
    <property type="entry name" value="PyrdxlP-dep_Trfase"/>
</dbReference>
<feature type="domain" description="Aminotransferase class I/classII large" evidence="3">
    <location>
        <begin position="357"/>
        <end position="778"/>
    </location>
</feature>
<keyword evidence="1" id="KW-0663">Pyridoxal phosphate</keyword>
<feature type="region of interest" description="Disordered" evidence="2">
    <location>
        <begin position="456"/>
        <end position="476"/>
    </location>
</feature>
<dbReference type="InterPro" id="IPR004839">
    <property type="entry name" value="Aminotransferase_I/II_large"/>
</dbReference>
<dbReference type="Gene3D" id="3.90.1150.10">
    <property type="entry name" value="Aspartate Aminotransferase, domain 1"/>
    <property type="match status" value="1"/>
</dbReference>
<feature type="compositionally biased region" description="Low complexity" evidence="2">
    <location>
        <begin position="126"/>
        <end position="140"/>
    </location>
</feature>
<protein>
    <recommendedName>
        <fullName evidence="3">Aminotransferase class I/classII large domain-containing protein</fullName>
    </recommendedName>
</protein>
<accession>A0ABD3NEW3</accession>
<feature type="compositionally biased region" description="Pro residues" evidence="2">
    <location>
        <begin position="202"/>
        <end position="218"/>
    </location>
</feature>
<dbReference type="SUPFAM" id="SSF53383">
    <property type="entry name" value="PLP-dependent transferases"/>
    <property type="match status" value="1"/>
</dbReference>
<comment type="caution">
    <text evidence="4">The sequence shown here is derived from an EMBL/GenBank/DDBJ whole genome shotgun (WGS) entry which is preliminary data.</text>
</comment>
<evidence type="ECO:0000313" key="5">
    <source>
        <dbReference type="Proteomes" id="UP001530315"/>
    </source>
</evidence>
<dbReference type="PANTHER" id="PTHR43795:SF39">
    <property type="entry name" value="AMINOTRANSFERASE CLASS I_CLASSII DOMAIN-CONTAINING PROTEIN"/>
    <property type="match status" value="1"/>
</dbReference>
<organism evidence="4 5">
    <name type="scientific">Stephanodiscus triporus</name>
    <dbReference type="NCBI Taxonomy" id="2934178"/>
    <lineage>
        <taxon>Eukaryota</taxon>
        <taxon>Sar</taxon>
        <taxon>Stramenopiles</taxon>
        <taxon>Ochrophyta</taxon>
        <taxon>Bacillariophyta</taxon>
        <taxon>Coscinodiscophyceae</taxon>
        <taxon>Thalassiosirophycidae</taxon>
        <taxon>Stephanodiscales</taxon>
        <taxon>Stephanodiscaceae</taxon>
        <taxon>Stephanodiscus</taxon>
    </lineage>
</organism>
<evidence type="ECO:0000256" key="2">
    <source>
        <dbReference type="SAM" id="MobiDB-lite"/>
    </source>
</evidence>
<feature type="compositionally biased region" description="Acidic residues" evidence="2">
    <location>
        <begin position="326"/>
        <end position="337"/>
    </location>
</feature>
<dbReference type="PANTHER" id="PTHR43795">
    <property type="entry name" value="BIFUNCTIONAL ASPARTATE AMINOTRANSFERASE AND GLUTAMATE/ASPARTATE-PREPHENATE AMINOTRANSFERASE-RELATED"/>
    <property type="match status" value="1"/>
</dbReference>
<dbReference type="Pfam" id="PF00155">
    <property type="entry name" value="Aminotran_1_2"/>
    <property type="match status" value="1"/>
</dbReference>